<evidence type="ECO:0000313" key="2">
    <source>
        <dbReference type="EMBL" id="KAF4146978.1"/>
    </source>
</evidence>
<reference evidence="1" key="1">
    <citation type="submission" date="2020-03" db="EMBL/GenBank/DDBJ databases">
        <title>Hybrid Assembly of Korean Phytophthora infestans isolates.</title>
        <authorList>
            <person name="Prokchorchik M."/>
            <person name="Lee Y."/>
            <person name="Seo J."/>
            <person name="Cho J.-H."/>
            <person name="Park Y.-E."/>
            <person name="Jang D.-C."/>
            <person name="Im J.-S."/>
            <person name="Choi J.-G."/>
            <person name="Park H.-J."/>
            <person name="Lee G.-B."/>
            <person name="Lee Y.-G."/>
            <person name="Hong S.-Y."/>
            <person name="Cho K."/>
            <person name="Sohn K.H."/>
        </authorList>
    </citation>
    <scope>NUCLEOTIDE SEQUENCE</scope>
    <source>
        <strain evidence="1">KR_2_A2</strain>
    </source>
</reference>
<proteinExistence type="predicted"/>
<protein>
    <submittedName>
        <fullName evidence="1">Uncharacterized protein</fullName>
    </submittedName>
</protein>
<comment type="caution">
    <text evidence="1">The sequence shown here is derived from an EMBL/GenBank/DDBJ whole genome shotgun (WGS) entry which is preliminary data.</text>
</comment>
<evidence type="ECO:0000313" key="1">
    <source>
        <dbReference type="EMBL" id="KAF4132142.1"/>
    </source>
</evidence>
<dbReference type="EMBL" id="JAACNO010002601">
    <property type="protein sequence ID" value="KAF4132142.1"/>
    <property type="molecule type" value="Genomic_DNA"/>
</dbReference>
<gene>
    <name evidence="2" type="ORF">GN958_ATG03865</name>
    <name evidence="1" type="ORF">GN958_ATG18667</name>
</gene>
<dbReference type="AlphaFoldDB" id="A0A8S9TXA6"/>
<dbReference type="Proteomes" id="UP000704712">
    <property type="component" value="Unassembled WGS sequence"/>
</dbReference>
<dbReference type="EMBL" id="JAACNO010000540">
    <property type="protein sequence ID" value="KAF4146978.1"/>
    <property type="molecule type" value="Genomic_DNA"/>
</dbReference>
<evidence type="ECO:0000313" key="3">
    <source>
        <dbReference type="Proteomes" id="UP000704712"/>
    </source>
</evidence>
<sequence>MPLRFAMRLDVKVDELKVFVAAMLALGLDFGEVLHHLARFKCMRAINTFIAACGFCAHCAAAARHAERFAVAAGSLPSLNLSLCLGLRHRSCLLLCCWFCVLNPFCRRMLCSPRGRSEWRSNSRRTVCCIVLHGATECGMCSGVQSVEFKGNQAIFNAL</sequence>
<organism evidence="1 3">
    <name type="scientific">Phytophthora infestans</name>
    <name type="common">Potato late blight agent</name>
    <name type="synonym">Botrytis infestans</name>
    <dbReference type="NCBI Taxonomy" id="4787"/>
    <lineage>
        <taxon>Eukaryota</taxon>
        <taxon>Sar</taxon>
        <taxon>Stramenopiles</taxon>
        <taxon>Oomycota</taxon>
        <taxon>Peronosporomycetes</taxon>
        <taxon>Peronosporales</taxon>
        <taxon>Peronosporaceae</taxon>
        <taxon>Phytophthora</taxon>
    </lineage>
</organism>
<accession>A0A8S9TXA6</accession>
<name>A0A8S9TXA6_PHYIN</name>